<evidence type="ECO:0000313" key="3">
    <source>
        <dbReference type="Proteomes" id="UP000289340"/>
    </source>
</evidence>
<dbReference type="PANTHER" id="PTHR31790">
    <property type="entry name" value="OS02G0783600 PROTEIN"/>
    <property type="match status" value="1"/>
</dbReference>
<reference evidence="1" key="1">
    <citation type="submission" date="2014-07" db="EMBL/GenBank/DDBJ databases">
        <title>Identification of a novel salt tolerance gene in wild soybean by whole-genome sequencing.</title>
        <authorList>
            <person name="Lam H.-M."/>
            <person name="Qi X."/>
            <person name="Li M.-W."/>
            <person name="Liu X."/>
            <person name="Xie M."/>
            <person name="Ni M."/>
            <person name="Xu X."/>
        </authorList>
    </citation>
    <scope>NUCLEOTIDE SEQUENCE [LARGE SCALE GENOMIC DNA]</scope>
    <source>
        <tissue evidence="1">Root</tissue>
    </source>
</reference>
<gene>
    <name evidence="2" type="ORF">D0Y65_021572</name>
    <name evidence="1" type="ORF">glysoja_041709</name>
</gene>
<reference evidence="2 3" key="2">
    <citation type="submission" date="2018-09" db="EMBL/GenBank/DDBJ databases">
        <title>A high-quality reference genome of wild soybean provides a powerful tool to mine soybean genomes.</title>
        <authorList>
            <person name="Xie M."/>
            <person name="Chung C.Y.L."/>
            <person name="Li M.-W."/>
            <person name="Wong F.-L."/>
            <person name="Chan T.-F."/>
            <person name="Lam H.-M."/>
        </authorList>
    </citation>
    <scope>NUCLEOTIDE SEQUENCE [LARGE SCALE GENOMIC DNA]</scope>
    <source>
        <strain evidence="3">cv. W05</strain>
        <tissue evidence="2">Hypocotyl of etiolated seedlings</tissue>
    </source>
</reference>
<protein>
    <recommendedName>
        <fullName evidence="4">F-box/kelch-repeat protein</fullName>
    </recommendedName>
</protein>
<dbReference type="EMBL" id="QZWG01000008">
    <property type="protein sequence ID" value="RZB98747.1"/>
    <property type="molecule type" value="Genomic_DNA"/>
</dbReference>
<dbReference type="Proteomes" id="UP000053555">
    <property type="component" value="Unassembled WGS sequence"/>
</dbReference>
<dbReference type="Proteomes" id="UP000289340">
    <property type="component" value="Chromosome 8"/>
</dbReference>
<evidence type="ECO:0000313" key="2">
    <source>
        <dbReference type="EMBL" id="RZB98747.1"/>
    </source>
</evidence>
<organism evidence="1">
    <name type="scientific">Glycine soja</name>
    <name type="common">Wild soybean</name>
    <dbReference type="NCBI Taxonomy" id="3848"/>
    <lineage>
        <taxon>Eukaryota</taxon>
        <taxon>Viridiplantae</taxon>
        <taxon>Streptophyta</taxon>
        <taxon>Embryophyta</taxon>
        <taxon>Tracheophyta</taxon>
        <taxon>Spermatophyta</taxon>
        <taxon>Magnoliopsida</taxon>
        <taxon>eudicotyledons</taxon>
        <taxon>Gunneridae</taxon>
        <taxon>Pentapetalae</taxon>
        <taxon>rosids</taxon>
        <taxon>fabids</taxon>
        <taxon>Fabales</taxon>
        <taxon>Fabaceae</taxon>
        <taxon>Papilionoideae</taxon>
        <taxon>50 kb inversion clade</taxon>
        <taxon>NPAAA clade</taxon>
        <taxon>indigoferoid/millettioid clade</taxon>
        <taxon>Phaseoleae</taxon>
        <taxon>Glycine</taxon>
        <taxon>Glycine subgen. Soja</taxon>
    </lineage>
</organism>
<name>A0A0B2SJS7_GLYSO</name>
<evidence type="ECO:0008006" key="4">
    <source>
        <dbReference type="Google" id="ProtNLM"/>
    </source>
</evidence>
<dbReference type="PANTHER" id="PTHR31790:SF526">
    <property type="entry name" value="OS12G0618150 PROTEIN"/>
    <property type="match status" value="1"/>
</dbReference>
<dbReference type="EMBL" id="KN642659">
    <property type="protein sequence ID" value="KHN45103.1"/>
    <property type="molecule type" value="Genomic_DNA"/>
</dbReference>
<sequence>MAFSYFRSTIFHFPLRPSCVAPSHDKLLLIANDFYAESIDIDSPLLMCALRLILPPTSPPYRDQYDEVDHRGKLEILGSCRGLILLYYDRSCDLILWNPSIGVHRISPKFKCGLTLVYLYGFGYDTSSDDYLLILIGLLDEYKYDYYDDESKDNEYKVDYQILSFNSFNETLHCLRVMGGCLSVCCSVRGCATDEIWAMKEYKVDSSWTESIVIPNNGFSPICITKDGGIIGSKEVED</sequence>
<dbReference type="AlphaFoldDB" id="A0A0B2SJS7"/>
<evidence type="ECO:0000313" key="1">
    <source>
        <dbReference type="EMBL" id="KHN45103.1"/>
    </source>
</evidence>
<proteinExistence type="predicted"/>
<dbReference type="InterPro" id="IPR052361">
    <property type="entry name" value="F-box_domain"/>
</dbReference>
<accession>A0A0B2SJS7</accession>
<keyword evidence="3" id="KW-1185">Reference proteome</keyword>